<protein>
    <submittedName>
        <fullName evidence="2">Uncharacterized protein</fullName>
    </submittedName>
</protein>
<comment type="caution">
    <text evidence="2">The sequence shown here is derived from an EMBL/GenBank/DDBJ whole genome shotgun (WGS) entry which is preliminary data.</text>
</comment>
<dbReference type="EMBL" id="JBHUGZ010000008">
    <property type="protein sequence ID" value="MFD1983790.1"/>
    <property type="molecule type" value="Genomic_DNA"/>
</dbReference>
<name>A0ABW4UBM9_9HYPH</name>
<reference evidence="3" key="1">
    <citation type="journal article" date="2019" name="Int. J. Syst. Evol. Microbiol.">
        <title>The Global Catalogue of Microorganisms (GCM) 10K type strain sequencing project: providing services to taxonomists for standard genome sequencing and annotation.</title>
        <authorList>
            <consortium name="The Broad Institute Genomics Platform"/>
            <consortium name="The Broad Institute Genome Sequencing Center for Infectious Disease"/>
            <person name="Wu L."/>
            <person name="Ma J."/>
        </authorList>
    </citation>
    <scope>NUCLEOTIDE SEQUENCE [LARGE SCALE GENOMIC DNA]</scope>
    <source>
        <strain evidence="3">CGMCC 1.16225</strain>
    </source>
</reference>
<organism evidence="2 3">
    <name type="scientific">Mesorhizobium newzealandense</name>
    <dbReference type="NCBI Taxonomy" id="1300302"/>
    <lineage>
        <taxon>Bacteria</taxon>
        <taxon>Pseudomonadati</taxon>
        <taxon>Pseudomonadota</taxon>
        <taxon>Alphaproteobacteria</taxon>
        <taxon>Hyphomicrobiales</taxon>
        <taxon>Phyllobacteriaceae</taxon>
        <taxon>Mesorhizobium</taxon>
    </lineage>
</organism>
<feature type="chain" id="PRO_5046440550" evidence="1">
    <location>
        <begin position="24"/>
        <end position="137"/>
    </location>
</feature>
<feature type="signal peptide" evidence="1">
    <location>
        <begin position="1"/>
        <end position="23"/>
    </location>
</feature>
<evidence type="ECO:0000313" key="3">
    <source>
        <dbReference type="Proteomes" id="UP001597405"/>
    </source>
</evidence>
<sequence>MTRRMACIITMTAMVGFTGSAMAGSSRPITYEKTALSGQEIYIFEDANLNPDCTSAGLDDVQATSGPSHGSIRIVDGKVYPNFPKDSERYKCNLQGDDGVQAFYKSAPGFKGQDQVSLSIHTFSGNARSVVVKVTVE</sequence>
<gene>
    <name evidence="2" type="ORF">ACFSOZ_14055</name>
</gene>
<evidence type="ECO:0000256" key="1">
    <source>
        <dbReference type="SAM" id="SignalP"/>
    </source>
</evidence>
<keyword evidence="1" id="KW-0732">Signal</keyword>
<keyword evidence="3" id="KW-1185">Reference proteome</keyword>
<evidence type="ECO:0000313" key="2">
    <source>
        <dbReference type="EMBL" id="MFD1983790.1"/>
    </source>
</evidence>
<dbReference type="Proteomes" id="UP001597405">
    <property type="component" value="Unassembled WGS sequence"/>
</dbReference>
<proteinExistence type="predicted"/>
<dbReference type="RefSeq" id="WP_379098762.1">
    <property type="nucleotide sequence ID" value="NZ_JBHUGZ010000008.1"/>
</dbReference>
<accession>A0ABW4UBM9</accession>